<protein>
    <submittedName>
        <fullName evidence="2">Uncharacterized protein</fullName>
    </submittedName>
</protein>
<evidence type="ECO:0000256" key="1">
    <source>
        <dbReference type="SAM" id="MobiDB-lite"/>
    </source>
</evidence>
<dbReference type="AlphaFoldDB" id="A0AAE1BFN6"/>
<sequence>MEGGRGWDGWMEDGMDGWVGRKIGRDGRRIVKLRNKKGGSPASELPPPPTPAWNSPTPSPASELPPPTHPSLRTPHPSPGTPPPLTLEPSPQSWNFPTLTPGTPTRTNPEAPYISLGTPPTPALEPPPPTSRTSPSTPIKVRTGKC</sequence>
<feature type="compositionally biased region" description="Pro residues" evidence="1">
    <location>
        <begin position="119"/>
        <end position="130"/>
    </location>
</feature>
<feature type="compositionally biased region" description="Pro residues" evidence="1">
    <location>
        <begin position="44"/>
        <end position="69"/>
    </location>
</feature>
<proteinExistence type="predicted"/>
<feature type="compositionally biased region" description="Polar residues" evidence="1">
    <location>
        <begin position="94"/>
        <end position="108"/>
    </location>
</feature>
<dbReference type="PRINTS" id="PR01217">
    <property type="entry name" value="PRICHEXTENSN"/>
</dbReference>
<gene>
    <name evidence="2" type="ORF">Pcinc_043574</name>
</gene>
<dbReference type="Proteomes" id="UP001286313">
    <property type="component" value="Unassembled WGS sequence"/>
</dbReference>
<evidence type="ECO:0000313" key="3">
    <source>
        <dbReference type="Proteomes" id="UP001286313"/>
    </source>
</evidence>
<dbReference type="EMBL" id="JAWQEG010008769">
    <property type="protein sequence ID" value="KAK3849678.1"/>
    <property type="molecule type" value="Genomic_DNA"/>
</dbReference>
<feature type="compositionally biased region" description="Pro residues" evidence="1">
    <location>
        <begin position="76"/>
        <end position="86"/>
    </location>
</feature>
<accession>A0AAE1BFN6</accession>
<name>A0AAE1BFN6_PETCI</name>
<feature type="region of interest" description="Disordered" evidence="1">
    <location>
        <begin position="1"/>
        <end position="146"/>
    </location>
</feature>
<organism evidence="2 3">
    <name type="scientific">Petrolisthes cinctipes</name>
    <name type="common">Flat porcelain crab</name>
    <dbReference type="NCBI Taxonomy" id="88211"/>
    <lineage>
        <taxon>Eukaryota</taxon>
        <taxon>Metazoa</taxon>
        <taxon>Ecdysozoa</taxon>
        <taxon>Arthropoda</taxon>
        <taxon>Crustacea</taxon>
        <taxon>Multicrustacea</taxon>
        <taxon>Malacostraca</taxon>
        <taxon>Eumalacostraca</taxon>
        <taxon>Eucarida</taxon>
        <taxon>Decapoda</taxon>
        <taxon>Pleocyemata</taxon>
        <taxon>Anomura</taxon>
        <taxon>Galatheoidea</taxon>
        <taxon>Porcellanidae</taxon>
        <taxon>Petrolisthes</taxon>
    </lineage>
</organism>
<evidence type="ECO:0000313" key="2">
    <source>
        <dbReference type="EMBL" id="KAK3849678.1"/>
    </source>
</evidence>
<keyword evidence="3" id="KW-1185">Reference proteome</keyword>
<comment type="caution">
    <text evidence="2">The sequence shown here is derived from an EMBL/GenBank/DDBJ whole genome shotgun (WGS) entry which is preliminary data.</text>
</comment>
<reference evidence="2" key="1">
    <citation type="submission" date="2023-10" db="EMBL/GenBank/DDBJ databases">
        <title>Genome assemblies of two species of porcelain crab, Petrolisthes cinctipes and Petrolisthes manimaculis (Anomura: Porcellanidae).</title>
        <authorList>
            <person name="Angst P."/>
        </authorList>
    </citation>
    <scope>NUCLEOTIDE SEQUENCE</scope>
    <source>
        <strain evidence="2">PB745_01</strain>
        <tissue evidence="2">Gill</tissue>
    </source>
</reference>